<name>X1VKU0_9ZZZZ</name>
<gene>
    <name evidence="1" type="ORF">S12H4_63037</name>
</gene>
<accession>X1VKU0</accession>
<evidence type="ECO:0000313" key="1">
    <source>
        <dbReference type="EMBL" id="GAJ16281.1"/>
    </source>
</evidence>
<dbReference type="InterPro" id="IPR043991">
    <property type="entry name" value="Gp3-like"/>
</dbReference>
<feature type="non-terminal residue" evidence="1">
    <location>
        <position position="1"/>
    </location>
</feature>
<organism evidence="1">
    <name type="scientific">marine sediment metagenome</name>
    <dbReference type="NCBI Taxonomy" id="412755"/>
    <lineage>
        <taxon>unclassified sequences</taxon>
        <taxon>metagenomes</taxon>
        <taxon>ecological metagenomes</taxon>
    </lineage>
</organism>
<proteinExistence type="predicted"/>
<dbReference type="Pfam" id="PF18897">
    <property type="entry name" value="Gp3-like"/>
    <property type="match status" value="1"/>
</dbReference>
<protein>
    <submittedName>
        <fullName evidence="1">Uncharacterized protein</fullName>
    </submittedName>
</protein>
<dbReference type="AlphaFoldDB" id="X1VKU0"/>
<sequence length="58" mass="6811">RKKNEQGVEYPVETDHFVCTKEVRDVCGDEPTELTVFFPMADRKKVFPQNYEKYGIVV</sequence>
<feature type="non-terminal residue" evidence="1">
    <location>
        <position position="58"/>
    </location>
</feature>
<reference evidence="1" key="1">
    <citation type="journal article" date="2014" name="Front. Microbiol.">
        <title>High frequency of phylogenetically diverse reductive dehalogenase-homologous genes in deep subseafloor sedimentary metagenomes.</title>
        <authorList>
            <person name="Kawai M."/>
            <person name="Futagami T."/>
            <person name="Toyoda A."/>
            <person name="Takaki Y."/>
            <person name="Nishi S."/>
            <person name="Hori S."/>
            <person name="Arai W."/>
            <person name="Tsubouchi T."/>
            <person name="Morono Y."/>
            <person name="Uchiyama I."/>
            <person name="Ito T."/>
            <person name="Fujiyama A."/>
            <person name="Inagaki F."/>
            <person name="Takami H."/>
        </authorList>
    </citation>
    <scope>NUCLEOTIDE SEQUENCE</scope>
    <source>
        <strain evidence="1">Expedition CK06-06</strain>
    </source>
</reference>
<dbReference type="EMBL" id="BARW01042616">
    <property type="protein sequence ID" value="GAJ16281.1"/>
    <property type="molecule type" value="Genomic_DNA"/>
</dbReference>
<comment type="caution">
    <text evidence="1">The sequence shown here is derived from an EMBL/GenBank/DDBJ whole genome shotgun (WGS) entry which is preliminary data.</text>
</comment>